<keyword evidence="1" id="KW-0472">Membrane</keyword>
<evidence type="ECO:0000256" key="1">
    <source>
        <dbReference type="SAM" id="Phobius"/>
    </source>
</evidence>
<accession>C8PFM7</accession>
<evidence type="ECO:0000313" key="2">
    <source>
        <dbReference type="EMBL" id="EEV18377.1"/>
    </source>
</evidence>
<gene>
    <name evidence="2" type="ORF">CAMGR0001_2310</name>
</gene>
<dbReference type="AlphaFoldDB" id="C8PFM7"/>
<keyword evidence="3" id="KW-1185">Reference proteome</keyword>
<organism evidence="2 3">
    <name type="scientific">Campylobacter gracilis RM3268</name>
    <dbReference type="NCBI Taxonomy" id="553220"/>
    <lineage>
        <taxon>Bacteria</taxon>
        <taxon>Pseudomonadati</taxon>
        <taxon>Campylobacterota</taxon>
        <taxon>Epsilonproteobacteria</taxon>
        <taxon>Campylobacterales</taxon>
        <taxon>Campylobacteraceae</taxon>
        <taxon>Campylobacter</taxon>
    </lineage>
</organism>
<sequence length="66" mass="7852">MLKFHNFPYNFQFKFYSGIFSLSLLLANKYCLINLKFYNIFRILEPSVNTNFKSSPPSIQNLKTLH</sequence>
<comment type="caution">
    <text evidence="2">The sequence shown here is derived from an EMBL/GenBank/DDBJ whole genome shotgun (WGS) entry which is preliminary data.</text>
</comment>
<proteinExistence type="predicted"/>
<evidence type="ECO:0000313" key="3">
    <source>
        <dbReference type="Proteomes" id="UP000005709"/>
    </source>
</evidence>
<keyword evidence="1" id="KW-0812">Transmembrane</keyword>
<keyword evidence="1" id="KW-1133">Transmembrane helix</keyword>
<name>C8PFM7_9BACT</name>
<dbReference type="EMBL" id="ACYG01000016">
    <property type="protein sequence ID" value="EEV18377.1"/>
    <property type="molecule type" value="Genomic_DNA"/>
</dbReference>
<protein>
    <submittedName>
        <fullName evidence="2">Uncharacterized protein</fullName>
    </submittedName>
</protein>
<dbReference type="Proteomes" id="UP000005709">
    <property type="component" value="Unassembled WGS sequence"/>
</dbReference>
<feature type="transmembrane region" description="Helical" evidence="1">
    <location>
        <begin position="15"/>
        <end position="33"/>
    </location>
</feature>
<reference evidence="2 3" key="1">
    <citation type="submission" date="2009-07" db="EMBL/GenBank/DDBJ databases">
        <authorList>
            <person name="Madupu R."/>
            <person name="Sebastian Y."/>
            <person name="Durkin A.S."/>
            <person name="Torralba M."/>
            <person name="Methe B."/>
            <person name="Sutton G.G."/>
            <person name="Strausberg R.L."/>
            <person name="Nelson K.E."/>
        </authorList>
    </citation>
    <scope>NUCLEOTIDE SEQUENCE [LARGE SCALE GENOMIC DNA]</scope>
    <source>
        <strain evidence="2 3">RM3268</strain>
    </source>
</reference>